<dbReference type="Proteomes" id="UP000839852">
    <property type="component" value="Unassembled WGS sequence"/>
</dbReference>
<evidence type="ECO:0000313" key="14">
    <source>
        <dbReference type="EMBL" id="QXX24451.1"/>
    </source>
</evidence>
<evidence type="ECO:0000313" key="5">
    <source>
        <dbReference type="EMBL" id="ECE6359095.1"/>
    </source>
</evidence>
<evidence type="ECO:0000256" key="2">
    <source>
        <dbReference type="SAM" id="SignalP"/>
    </source>
</evidence>
<dbReference type="EMBL" id="AAIYKG010000001">
    <property type="protein sequence ID" value="ECJ4504311.1"/>
    <property type="molecule type" value="Genomic_DNA"/>
</dbReference>
<dbReference type="Gene3D" id="3.30.1660.10">
    <property type="entry name" value="Flavin-binding protein dodecin"/>
    <property type="match status" value="1"/>
</dbReference>
<dbReference type="RefSeq" id="WP_000745965.1">
    <property type="nucleotide sequence ID" value="NZ_CP079838.1"/>
</dbReference>
<evidence type="ECO:0000313" key="13">
    <source>
        <dbReference type="EMBL" id="QXX20142.1"/>
    </source>
</evidence>
<accession>A0A0F5B8F7</accession>
<dbReference type="EMBL" id="AAIAJV010000002">
    <property type="protein sequence ID" value="ECC1604741.1"/>
    <property type="molecule type" value="Genomic_DNA"/>
</dbReference>
<evidence type="ECO:0000256" key="1">
    <source>
        <dbReference type="ARBA" id="ARBA00022729"/>
    </source>
</evidence>
<protein>
    <submittedName>
        <fullName evidence="5">DUF1471 domain-containing protein</fullName>
    </submittedName>
    <submittedName>
        <fullName evidence="15">Putative secreted protein</fullName>
    </submittedName>
</protein>
<evidence type="ECO:0000313" key="16">
    <source>
        <dbReference type="Proteomes" id="UP000267858"/>
    </source>
</evidence>
<dbReference type="AlphaFoldDB" id="A0A0F5B8F7"/>
<dbReference type="EMBL" id="AAIVAV010000001">
    <property type="protein sequence ID" value="ECI4007851.1"/>
    <property type="molecule type" value="Genomic_DNA"/>
</dbReference>
<dbReference type="EMBL" id="CP079836">
    <property type="protein sequence ID" value="QXX15611.1"/>
    <property type="molecule type" value="Genomic_DNA"/>
</dbReference>
<evidence type="ECO:0000313" key="7">
    <source>
        <dbReference type="EMBL" id="ECI4007851.1"/>
    </source>
</evidence>
<accession>A0A344R5Z6</accession>
<keyword evidence="1 2" id="KW-0732">Signal</keyword>
<dbReference type="EMBL" id="CP079837">
    <property type="protein sequence ID" value="QXX24451.1"/>
    <property type="molecule type" value="Genomic_DNA"/>
</dbReference>
<dbReference type="InterPro" id="IPR036275">
    <property type="entry name" value="YdgH-like_sf"/>
</dbReference>
<reference evidence="10" key="4">
    <citation type="submission" date="2018-08" db="EMBL/GenBank/DDBJ databases">
        <authorList>
            <consortium name="GenomeTrakr network: Whole genome sequencing for foodborne pathogen traceback"/>
        </authorList>
    </citation>
    <scope>NUCLEOTIDE SEQUENCE [LARGE SCALE GENOMIC DNA]</scope>
    <source>
        <strain evidence="11">CFSAN001015</strain>
        <strain evidence="10">FDA00003943</strain>
    </source>
</reference>
<dbReference type="PANTHER" id="PTHR34156">
    <property type="entry name" value="OUTER MEMBRANE PROTEIN-RELATED-RELATED"/>
    <property type="match status" value="1"/>
</dbReference>
<dbReference type="InterPro" id="IPR025543">
    <property type="entry name" value="Dodecin-like"/>
</dbReference>
<name>A0A0F5B8F7_SALER</name>
<dbReference type="EMBL" id="RSKH01000006">
    <property type="protein sequence ID" value="MII79606.1"/>
    <property type="molecule type" value="Genomic_DNA"/>
</dbReference>
<dbReference type="Proteomes" id="UP000267858">
    <property type="component" value="Chromosome"/>
</dbReference>
<dbReference type="EMBL" id="AAIIOQ010000003">
    <property type="protein sequence ID" value="ECE6359095.1"/>
    <property type="molecule type" value="Genomic_DNA"/>
</dbReference>
<dbReference type="EMBL" id="DAAMJT010000029">
    <property type="protein sequence ID" value="HAC6953428.1"/>
    <property type="molecule type" value="Genomic_DNA"/>
</dbReference>
<dbReference type="Pfam" id="PF07338">
    <property type="entry name" value="YdgH_BhsA-like"/>
    <property type="match status" value="1"/>
</dbReference>
<sequence length="96" mass="10319">MKKRIIAAALLATVSSFSTLAAEQVSKQEISHFKLVKVGTVNVSQSGGQISSPTDLREKLSELADAKGGKYYHIIAAREHGPNFEAVAEVYNDATK</sequence>
<dbReference type="SUPFAM" id="SSF159871">
    <property type="entry name" value="YdgH-like"/>
    <property type="match status" value="1"/>
</dbReference>
<evidence type="ECO:0000313" key="4">
    <source>
        <dbReference type="EMBL" id="ECC1604741.1"/>
    </source>
</evidence>
<evidence type="ECO:0000313" key="11">
    <source>
        <dbReference type="EMBL" id="QVP49581.1"/>
    </source>
</evidence>
<dbReference type="EMBL" id="LR134141">
    <property type="protein sequence ID" value="VEA06440.1"/>
    <property type="molecule type" value="Genomic_DNA"/>
</dbReference>
<dbReference type="EMBL" id="AAILSQ010000008">
    <property type="protein sequence ID" value="ECF6051445.1"/>
    <property type="molecule type" value="Genomic_DNA"/>
</dbReference>
<feature type="domain" description="YdgH/BhsA/McbA-like" evidence="3">
    <location>
        <begin position="35"/>
        <end position="92"/>
    </location>
</feature>
<dbReference type="Proteomes" id="UP000839746">
    <property type="component" value="Unassembled WGS sequence"/>
</dbReference>
<evidence type="ECO:0000313" key="9">
    <source>
        <dbReference type="EMBL" id="HAC6953428.1"/>
    </source>
</evidence>
<dbReference type="Proteomes" id="UP000839747">
    <property type="component" value="Unassembled WGS sequence"/>
</dbReference>
<dbReference type="EMBL" id="CP074596">
    <property type="protein sequence ID" value="QVP49581.1"/>
    <property type="molecule type" value="Genomic_DNA"/>
</dbReference>
<dbReference type="PANTHER" id="PTHR34156:SF9">
    <property type="entry name" value="SECRETED PROTEIN"/>
    <property type="match status" value="1"/>
</dbReference>
<reference evidence="5" key="2">
    <citation type="submission" date="2018-06" db="EMBL/GenBank/DDBJ databases">
        <authorList>
            <person name="Ashton P.M."/>
            <person name="Dallman T."/>
            <person name="Nair S."/>
            <person name="De Pinna E."/>
            <person name="Peters T."/>
            <person name="Grant K."/>
        </authorList>
    </citation>
    <scope>NUCLEOTIDE SEQUENCE [LARGE SCALE GENOMIC DNA]</scope>
    <source>
        <strain evidence="6">107213</strain>
        <strain evidence="7">275803</strain>
        <strain evidence="8">318584</strain>
        <strain evidence="5">319688</strain>
        <strain evidence="4">646013</strain>
    </source>
</reference>
<evidence type="ECO:0000259" key="3">
    <source>
        <dbReference type="Pfam" id="PF07338"/>
    </source>
</evidence>
<dbReference type="InterPro" id="IPR051096">
    <property type="entry name" value="BhsA/McbA_stress_biofilm_assoc"/>
</dbReference>
<feature type="signal peptide" evidence="2">
    <location>
        <begin position="1"/>
        <end position="21"/>
    </location>
</feature>
<reference evidence="9" key="3">
    <citation type="submission" date="2018-07" db="EMBL/GenBank/DDBJ databases">
        <authorList>
            <consortium name="NCBI Pathogen Detection Project"/>
        </authorList>
    </citation>
    <scope>NUCLEOTIDE SEQUENCE</scope>
    <source>
        <strain evidence="9">12-2127</strain>
    </source>
</reference>
<feature type="chain" id="PRO_5035545177" evidence="2">
    <location>
        <begin position="22"/>
        <end position="96"/>
    </location>
</feature>
<dbReference type="Proteomes" id="UP000839598">
    <property type="component" value="Unassembled WGS sequence"/>
</dbReference>
<reference evidence="15 16" key="5">
    <citation type="submission" date="2018-12" db="EMBL/GenBank/DDBJ databases">
        <authorList>
            <consortium name="Pathogen Informatics"/>
        </authorList>
    </citation>
    <scope>NUCLEOTIDE SEQUENCE [LARGE SCALE GENOMIC DNA]</scope>
    <source>
        <strain evidence="15 16">NCTC5773</strain>
    </source>
</reference>
<evidence type="ECO:0000313" key="6">
    <source>
        <dbReference type="EMBL" id="ECF6051445.1"/>
    </source>
</evidence>
<evidence type="ECO:0000313" key="10">
    <source>
        <dbReference type="EMBL" id="MII79606.1"/>
    </source>
</evidence>
<dbReference type="STRING" id="1243604.LFZ48_05800"/>
<evidence type="ECO:0000313" key="8">
    <source>
        <dbReference type="EMBL" id="ECJ4504311.1"/>
    </source>
</evidence>
<evidence type="ECO:0000313" key="12">
    <source>
        <dbReference type="EMBL" id="QXX15611.1"/>
    </source>
</evidence>
<proteinExistence type="predicted"/>
<gene>
    <name evidence="10" type="ORF">AIF45_10995</name>
    <name evidence="11" type="ORF">AIT66_20090</name>
    <name evidence="7" type="ORF">DN310_00445</name>
    <name evidence="8" type="ORF">DNU24_00905</name>
    <name evidence="5" type="ORF">DPA05_05150</name>
    <name evidence="4" type="ORF">FNI14_01845</name>
    <name evidence="6" type="ORF">FNN84_09555</name>
    <name evidence="9" type="ORF">G0D74_17230</name>
    <name evidence="13" type="ORF">JMJ83_19575</name>
    <name evidence="14" type="ORF">JMJ84_18065</name>
    <name evidence="12" type="ORF">JMJ86_20165</name>
    <name evidence="15" type="ORF">NCTC5773_04239</name>
</gene>
<reference evidence="11" key="6">
    <citation type="submission" date="2021-05" db="EMBL/GenBank/DDBJ databases">
        <title>Whole genome PacBio Sequel sequence of Salmonella enterica subsp. enterica.</title>
        <authorList>
            <person name="Hoffmann M."/>
            <person name="Balkey M."/>
            <person name="Luo Y."/>
        </authorList>
    </citation>
    <scope>NUCLEOTIDE SEQUENCE</scope>
    <source>
        <strain evidence="11">CFSAN001015</strain>
    </source>
</reference>
<dbReference type="Proteomes" id="UP000885342">
    <property type="component" value="Unassembled WGS sequence"/>
</dbReference>
<reference evidence="12" key="7">
    <citation type="submission" date="2021-07" db="EMBL/GenBank/DDBJ databases">
        <title>Whole-Genome Sequences of non-enterica strains of Salmonella enterica isolated from poultry houses.</title>
        <authorList>
            <person name="Lamas A."/>
            <person name="Regal P."/>
            <person name="Miranda J.M."/>
            <person name="Vazquez B."/>
            <person name="Cepeda A."/>
            <person name="Franco C.M."/>
        </authorList>
    </citation>
    <scope>NUCLEOTIDE SEQUENCE</scope>
    <source>
        <strain evidence="12">LHICA_SA1</strain>
        <strain evidence="14">LHICA_SA2</strain>
        <strain evidence="13">LHICA_SA3</strain>
    </source>
</reference>
<dbReference type="EMBL" id="CP079838">
    <property type="protein sequence ID" value="QXX20142.1"/>
    <property type="molecule type" value="Genomic_DNA"/>
</dbReference>
<reference evidence="9" key="1">
    <citation type="journal article" date="2018" name="Genome Biol.">
        <title>SKESA: strategic k-mer extension for scrupulous assemblies.</title>
        <authorList>
            <person name="Souvorov A."/>
            <person name="Agarwala R."/>
            <person name="Lipman D.J."/>
        </authorList>
    </citation>
    <scope>NUCLEOTIDE SEQUENCE</scope>
    <source>
        <strain evidence="9">12-2127</strain>
    </source>
</reference>
<dbReference type="InterPro" id="IPR010854">
    <property type="entry name" value="YdgH/BhsA/McbA-like_dom"/>
</dbReference>
<organism evidence="5">
    <name type="scientific">Salmonella enterica subsp. salamae</name>
    <dbReference type="NCBI Taxonomy" id="59202"/>
    <lineage>
        <taxon>Bacteria</taxon>
        <taxon>Pseudomonadati</taxon>
        <taxon>Pseudomonadota</taxon>
        <taxon>Gammaproteobacteria</taxon>
        <taxon>Enterobacterales</taxon>
        <taxon>Enterobacteriaceae</taxon>
        <taxon>Salmonella</taxon>
    </lineage>
</organism>
<evidence type="ECO:0000313" key="15">
    <source>
        <dbReference type="EMBL" id="VEA06440.1"/>
    </source>
</evidence>